<dbReference type="AlphaFoldDB" id="A0ABD3DY88"/>
<name>A0ABD3DY88_9LAMI</name>
<reference evidence="5" key="1">
    <citation type="journal article" date="2024" name="IScience">
        <title>Strigolactones Initiate the Formation of Haustorium-like Structures in Castilleja.</title>
        <authorList>
            <person name="Buerger M."/>
            <person name="Peterson D."/>
            <person name="Chory J."/>
        </authorList>
    </citation>
    <scope>NUCLEOTIDE SEQUENCE [LARGE SCALE GENOMIC DNA]</scope>
</reference>
<evidence type="ECO:0000313" key="5">
    <source>
        <dbReference type="Proteomes" id="UP001632038"/>
    </source>
</evidence>
<evidence type="ECO:0000259" key="3">
    <source>
        <dbReference type="Pfam" id="PF14309"/>
    </source>
</evidence>
<evidence type="ECO:0000256" key="2">
    <source>
        <dbReference type="SAM" id="MobiDB-lite"/>
    </source>
</evidence>
<feature type="coiled-coil region" evidence="1">
    <location>
        <begin position="305"/>
        <end position="332"/>
    </location>
</feature>
<gene>
    <name evidence="4" type="ORF">CASFOL_008186</name>
</gene>
<feature type="compositionally biased region" description="Basic and acidic residues" evidence="2">
    <location>
        <begin position="142"/>
        <end position="157"/>
    </location>
</feature>
<feature type="region of interest" description="Disordered" evidence="2">
    <location>
        <begin position="142"/>
        <end position="162"/>
    </location>
</feature>
<evidence type="ECO:0000256" key="1">
    <source>
        <dbReference type="SAM" id="Coils"/>
    </source>
</evidence>
<dbReference type="Proteomes" id="UP001632038">
    <property type="component" value="Unassembled WGS sequence"/>
</dbReference>
<keyword evidence="5" id="KW-1185">Reference proteome</keyword>
<feature type="domain" description="DUF4378" evidence="3">
    <location>
        <begin position="348"/>
        <end position="436"/>
    </location>
</feature>
<protein>
    <recommendedName>
        <fullName evidence="3">DUF4378 domain-containing protein</fullName>
    </recommendedName>
</protein>
<organism evidence="4 5">
    <name type="scientific">Castilleja foliolosa</name>
    <dbReference type="NCBI Taxonomy" id="1961234"/>
    <lineage>
        <taxon>Eukaryota</taxon>
        <taxon>Viridiplantae</taxon>
        <taxon>Streptophyta</taxon>
        <taxon>Embryophyta</taxon>
        <taxon>Tracheophyta</taxon>
        <taxon>Spermatophyta</taxon>
        <taxon>Magnoliopsida</taxon>
        <taxon>eudicotyledons</taxon>
        <taxon>Gunneridae</taxon>
        <taxon>Pentapetalae</taxon>
        <taxon>asterids</taxon>
        <taxon>lamiids</taxon>
        <taxon>Lamiales</taxon>
        <taxon>Orobanchaceae</taxon>
        <taxon>Pedicularideae</taxon>
        <taxon>Castillejinae</taxon>
        <taxon>Castilleja</taxon>
    </lineage>
</organism>
<keyword evidence="1" id="KW-0175">Coiled coil</keyword>
<feature type="compositionally biased region" description="Polar residues" evidence="2">
    <location>
        <begin position="207"/>
        <end position="222"/>
    </location>
</feature>
<dbReference type="PANTHER" id="PTHR33623">
    <property type="entry name" value="OS04G0572500 PROTEIN"/>
    <property type="match status" value="1"/>
</dbReference>
<dbReference type="PANTHER" id="PTHR33623:SF4">
    <property type="entry name" value="DUF4378 DOMAIN-CONTAINING PROTEIN"/>
    <property type="match status" value="1"/>
</dbReference>
<feature type="region of interest" description="Disordered" evidence="2">
    <location>
        <begin position="207"/>
        <end position="229"/>
    </location>
</feature>
<sequence length="445" mass="50863">MDSSLIRVRPKKALLLKDHLLDEMSSCSSNGFKSFPRKSPCCATVRFLHGVDRKHKQQQKKVLTFDKTPSKSALSAFRSVLAAVKSLPFGKPPEKIKPSCSSLGRRFSRKILEKSGFLKKKKPEQKVIGNWKSFDQLMKEESELEPSARSDSSRDFESNSWSGSDFTVSEDCYSGKYCSSEVKLNSDDVVKDGVGENDAVSMDLTTSSADGSVANTNPTKQCQSDEEKEQFSPVSVLDCPFDDEDEVSSSLQHRIDRMEGTKTKLMKKIERFECLAELEPVNLATQFALQSDNSDNESTGSHYSYDQSISNIEENEDNENEAEQKAFELLNQLKVNYLQSYPDLKLNEDTLLQDFFNEKIVDKCENREKQRGHVSYEGLLEEAENWINMKRTREHHVVEAYIEDMEKRGEWRILDQERKEVALELEDEVFDELMNEVLLMLDISL</sequence>
<evidence type="ECO:0000313" key="4">
    <source>
        <dbReference type="EMBL" id="KAL3647218.1"/>
    </source>
</evidence>
<dbReference type="Pfam" id="PF14309">
    <property type="entry name" value="DUF4378"/>
    <property type="match status" value="1"/>
</dbReference>
<comment type="caution">
    <text evidence="4">The sequence shown here is derived from an EMBL/GenBank/DDBJ whole genome shotgun (WGS) entry which is preliminary data.</text>
</comment>
<dbReference type="InterPro" id="IPR025486">
    <property type="entry name" value="DUF4378"/>
</dbReference>
<accession>A0ABD3DY88</accession>
<dbReference type="EMBL" id="JAVIJP010000009">
    <property type="protein sequence ID" value="KAL3647218.1"/>
    <property type="molecule type" value="Genomic_DNA"/>
</dbReference>
<proteinExistence type="predicted"/>